<dbReference type="Gene3D" id="2.60.120.10">
    <property type="entry name" value="Jelly Rolls"/>
    <property type="match status" value="1"/>
</dbReference>
<dbReference type="STRING" id="1203554.HMPREF1476_01363"/>
<dbReference type="PROSITE" id="PS00041">
    <property type="entry name" value="HTH_ARAC_FAMILY_1"/>
    <property type="match status" value="1"/>
</dbReference>
<dbReference type="GO" id="GO:0003700">
    <property type="term" value="F:DNA-binding transcription factor activity"/>
    <property type="evidence" value="ECO:0007669"/>
    <property type="project" value="InterPro"/>
</dbReference>
<dbReference type="eggNOG" id="COG1917">
    <property type="taxonomic scope" value="Bacteria"/>
</dbReference>
<dbReference type="InterPro" id="IPR018062">
    <property type="entry name" value="HTH_AraC-typ_CS"/>
</dbReference>
<gene>
    <name evidence="5" type="ORF">HMPREF1476_01363</name>
</gene>
<comment type="caution">
    <text evidence="5">The sequence shown here is derived from an EMBL/GenBank/DDBJ whole genome shotgun (WGS) entry which is preliminary data.</text>
</comment>
<dbReference type="SUPFAM" id="SSF46689">
    <property type="entry name" value="Homeodomain-like"/>
    <property type="match status" value="2"/>
</dbReference>
<dbReference type="InterPro" id="IPR009057">
    <property type="entry name" value="Homeodomain-like_sf"/>
</dbReference>
<proteinExistence type="predicted"/>
<dbReference type="Pfam" id="PF07883">
    <property type="entry name" value="Cupin_2"/>
    <property type="match status" value="1"/>
</dbReference>
<organism evidence="5 6">
    <name type="scientific">Sutterella wadsworthensis HGA0223</name>
    <dbReference type="NCBI Taxonomy" id="1203554"/>
    <lineage>
        <taxon>Bacteria</taxon>
        <taxon>Pseudomonadati</taxon>
        <taxon>Pseudomonadota</taxon>
        <taxon>Betaproteobacteria</taxon>
        <taxon>Burkholderiales</taxon>
        <taxon>Sutterellaceae</taxon>
        <taxon>Sutterella</taxon>
    </lineage>
</organism>
<dbReference type="InterPro" id="IPR014710">
    <property type="entry name" value="RmlC-like_jellyroll"/>
</dbReference>
<dbReference type="PANTHER" id="PTHR43280">
    <property type="entry name" value="ARAC-FAMILY TRANSCRIPTIONAL REGULATOR"/>
    <property type="match status" value="1"/>
</dbReference>
<keyword evidence="6" id="KW-1185">Reference proteome</keyword>
<keyword evidence="3" id="KW-0804">Transcription</keyword>
<dbReference type="InterPro" id="IPR013096">
    <property type="entry name" value="Cupin_2"/>
</dbReference>
<feature type="domain" description="HTH araC/xylS-type" evidence="4">
    <location>
        <begin position="183"/>
        <end position="281"/>
    </location>
</feature>
<accession>S3BYE8</accession>
<evidence type="ECO:0000313" key="5">
    <source>
        <dbReference type="EMBL" id="EPD99092.1"/>
    </source>
</evidence>
<evidence type="ECO:0000256" key="1">
    <source>
        <dbReference type="ARBA" id="ARBA00023015"/>
    </source>
</evidence>
<keyword evidence="1" id="KW-0805">Transcription regulation</keyword>
<evidence type="ECO:0000256" key="2">
    <source>
        <dbReference type="ARBA" id="ARBA00023125"/>
    </source>
</evidence>
<dbReference type="Gene3D" id="1.10.10.60">
    <property type="entry name" value="Homeodomain-like"/>
    <property type="match status" value="2"/>
</dbReference>
<dbReference type="PROSITE" id="PS01124">
    <property type="entry name" value="HTH_ARAC_FAMILY_2"/>
    <property type="match status" value="1"/>
</dbReference>
<dbReference type="InterPro" id="IPR011051">
    <property type="entry name" value="RmlC_Cupin_sf"/>
</dbReference>
<dbReference type="SUPFAM" id="SSF51182">
    <property type="entry name" value="RmlC-like cupins"/>
    <property type="match status" value="1"/>
</dbReference>
<reference evidence="5 6" key="1">
    <citation type="submission" date="2013-04" db="EMBL/GenBank/DDBJ databases">
        <title>The Genome Sequence of Sutterella wadsworthensis HGA0223.</title>
        <authorList>
            <consortium name="The Broad Institute Genomics Platform"/>
            <person name="Earl A."/>
            <person name="Ward D."/>
            <person name="Feldgarden M."/>
            <person name="Gevers D."/>
            <person name="Schmidt T.M."/>
            <person name="Dover J."/>
            <person name="Dai D."/>
            <person name="Walker B."/>
            <person name="Young S."/>
            <person name="Zeng Q."/>
            <person name="Gargeya S."/>
            <person name="Fitzgerald M."/>
            <person name="Haas B."/>
            <person name="Abouelleil A."/>
            <person name="Allen A.W."/>
            <person name="Alvarado L."/>
            <person name="Arachchi H.M."/>
            <person name="Berlin A.M."/>
            <person name="Chapman S.B."/>
            <person name="Gainer-Dewar J."/>
            <person name="Goldberg J."/>
            <person name="Griggs A."/>
            <person name="Gujja S."/>
            <person name="Hansen M."/>
            <person name="Howarth C."/>
            <person name="Imamovic A."/>
            <person name="Ireland A."/>
            <person name="Larimer J."/>
            <person name="McCowan C."/>
            <person name="Murphy C."/>
            <person name="Pearson M."/>
            <person name="Poon T.W."/>
            <person name="Priest M."/>
            <person name="Roberts A."/>
            <person name="Saif S."/>
            <person name="Shea T."/>
            <person name="Sisk P."/>
            <person name="Sykes S."/>
            <person name="Wortman J."/>
            <person name="Nusbaum C."/>
            <person name="Birren B."/>
        </authorList>
    </citation>
    <scope>NUCLEOTIDE SEQUENCE [LARGE SCALE GENOMIC DNA]</scope>
    <source>
        <strain evidence="5 6">HGA0223</strain>
    </source>
</reference>
<dbReference type="AlphaFoldDB" id="S3BYE8"/>
<evidence type="ECO:0000313" key="6">
    <source>
        <dbReference type="Proteomes" id="UP000014400"/>
    </source>
</evidence>
<dbReference type="HOGENOM" id="CLU_000445_88_6_4"/>
<dbReference type="PRINTS" id="PR00032">
    <property type="entry name" value="HTHARAC"/>
</dbReference>
<evidence type="ECO:0000259" key="4">
    <source>
        <dbReference type="PROSITE" id="PS01124"/>
    </source>
</evidence>
<evidence type="ECO:0000256" key="3">
    <source>
        <dbReference type="ARBA" id="ARBA00023163"/>
    </source>
</evidence>
<sequence>MYQHVFQTQGVMHFESGKTPRVMRYVVSDDPHWASGYHMHENETELIWVERGTVEVMVNANKYVAHAGDIIALEHGKFHMLASSDADPAKTFTCAVYGFKFHDVRGESLILEPDSVPVVHAALGVDTIRTLFREFDTLVTQANPLVDILGNLIATLLTVLFRENFKLAARPGKDKQLKNTLIREVLVYLNENYREKITLEALSKRFRASVSYIAHEFAREYGVSPINYVIERRITEAKFALTTTTQSLNQIAWHIGYENTYHFSKLFQRHVGCSPSEYPRRFGKSSGEHPDEASED</sequence>
<dbReference type="InterPro" id="IPR020449">
    <property type="entry name" value="Tscrpt_reg_AraC-type_HTH"/>
</dbReference>
<keyword evidence="2" id="KW-0238">DNA-binding</keyword>
<dbReference type="PATRIC" id="fig|1203554.3.peg.1424"/>
<dbReference type="GO" id="GO:0043565">
    <property type="term" value="F:sequence-specific DNA binding"/>
    <property type="evidence" value="ECO:0007669"/>
    <property type="project" value="InterPro"/>
</dbReference>
<dbReference type="Proteomes" id="UP000014400">
    <property type="component" value="Unassembled WGS sequence"/>
</dbReference>
<dbReference type="InterPro" id="IPR018060">
    <property type="entry name" value="HTH_AraC"/>
</dbReference>
<dbReference type="PANTHER" id="PTHR43280:SF17">
    <property type="entry name" value="ARAC-TYPE DNA-BINDING DOMAIN-CONTAINING PROTEIN"/>
    <property type="match status" value="1"/>
</dbReference>
<dbReference type="CDD" id="cd02208">
    <property type="entry name" value="cupin_RmlC-like"/>
    <property type="match status" value="1"/>
</dbReference>
<name>S3BYE8_9BURK</name>
<dbReference type="EMBL" id="ATCF01000018">
    <property type="protein sequence ID" value="EPD99092.1"/>
    <property type="molecule type" value="Genomic_DNA"/>
</dbReference>
<protein>
    <recommendedName>
        <fullName evidence="4">HTH araC/xylS-type domain-containing protein</fullName>
    </recommendedName>
</protein>
<dbReference type="SMART" id="SM00342">
    <property type="entry name" value="HTH_ARAC"/>
    <property type="match status" value="1"/>
</dbReference>
<dbReference type="Pfam" id="PF12833">
    <property type="entry name" value="HTH_18"/>
    <property type="match status" value="1"/>
</dbReference>
<dbReference type="eggNOG" id="COG2207">
    <property type="taxonomic scope" value="Bacteria"/>
</dbReference>